<dbReference type="InterPro" id="IPR002073">
    <property type="entry name" value="PDEase_catalytic_dom"/>
</dbReference>
<sequence>MFSQGDSEAFLGVSISPLMDRKKAGVSKSQCGFFKVVVIPMLTSFVQAFPETAAILANLMENYEMWQKMEVTASVADALSIKPEASSIVGTNAATRPVLSEALSTEQVKKTYPA</sequence>
<name>A0A7R9V3C6_9CHLO</name>
<dbReference type="GO" id="GO:0007165">
    <property type="term" value="P:signal transduction"/>
    <property type="evidence" value="ECO:0007669"/>
    <property type="project" value="InterPro"/>
</dbReference>
<dbReference type="SUPFAM" id="SSF109604">
    <property type="entry name" value="HD-domain/PDEase-like"/>
    <property type="match status" value="1"/>
</dbReference>
<protein>
    <recommendedName>
        <fullName evidence="3">PDEase domain-containing protein</fullName>
    </recommendedName>
</protein>
<dbReference type="PROSITE" id="PS51845">
    <property type="entry name" value="PDEASE_I_2"/>
    <property type="match status" value="1"/>
</dbReference>
<dbReference type="PANTHER" id="PTHR11347">
    <property type="entry name" value="CYCLIC NUCLEOTIDE PHOSPHODIESTERASE"/>
    <property type="match status" value="1"/>
</dbReference>
<dbReference type="InterPro" id="IPR036971">
    <property type="entry name" value="PDEase_catalytic_dom_sf"/>
</dbReference>
<accession>A0A7R9V3C6</accession>
<evidence type="ECO:0000259" key="3">
    <source>
        <dbReference type="PROSITE" id="PS51845"/>
    </source>
</evidence>
<organism evidence="4">
    <name type="scientific">Chlamydomonas euryale</name>
    <dbReference type="NCBI Taxonomy" id="1486919"/>
    <lineage>
        <taxon>Eukaryota</taxon>
        <taxon>Viridiplantae</taxon>
        <taxon>Chlorophyta</taxon>
        <taxon>core chlorophytes</taxon>
        <taxon>Chlorophyceae</taxon>
        <taxon>CS clade</taxon>
        <taxon>Chlamydomonadales</taxon>
        <taxon>Chlamydomonadaceae</taxon>
        <taxon>Chlamydomonas</taxon>
    </lineage>
</organism>
<keyword evidence="1" id="KW-0479">Metal-binding</keyword>
<reference evidence="4" key="1">
    <citation type="submission" date="2021-01" db="EMBL/GenBank/DDBJ databases">
        <authorList>
            <person name="Corre E."/>
            <person name="Pelletier E."/>
            <person name="Niang G."/>
            <person name="Scheremetjew M."/>
            <person name="Finn R."/>
            <person name="Kale V."/>
            <person name="Holt S."/>
            <person name="Cochrane G."/>
            <person name="Meng A."/>
            <person name="Brown T."/>
            <person name="Cohen L."/>
        </authorList>
    </citation>
    <scope>NUCLEOTIDE SEQUENCE</scope>
    <source>
        <strain evidence="4">CCMP219</strain>
    </source>
</reference>
<dbReference type="Pfam" id="PF00233">
    <property type="entry name" value="PDEase_I"/>
    <property type="match status" value="1"/>
</dbReference>
<dbReference type="Gene3D" id="1.10.1300.10">
    <property type="entry name" value="3'5'-cyclic nucleotide phosphodiesterase, catalytic domain"/>
    <property type="match status" value="1"/>
</dbReference>
<dbReference type="AlphaFoldDB" id="A0A7R9V3C6"/>
<keyword evidence="2" id="KW-0378">Hydrolase</keyword>
<evidence type="ECO:0000256" key="2">
    <source>
        <dbReference type="ARBA" id="ARBA00022801"/>
    </source>
</evidence>
<dbReference type="EMBL" id="HBEC01006656">
    <property type="protein sequence ID" value="CAD8282968.1"/>
    <property type="molecule type" value="Transcribed_RNA"/>
</dbReference>
<dbReference type="GO" id="GO:0004114">
    <property type="term" value="F:3',5'-cyclic-nucleotide phosphodiesterase activity"/>
    <property type="evidence" value="ECO:0007669"/>
    <property type="project" value="InterPro"/>
</dbReference>
<proteinExistence type="predicted"/>
<gene>
    <name evidence="4" type="ORF">CEUR00632_LOCUS3003</name>
</gene>
<dbReference type="GO" id="GO:0046872">
    <property type="term" value="F:metal ion binding"/>
    <property type="evidence" value="ECO:0007669"/>
    <property type="project" value="UniProtKB-KW"/>
</dbReference>
<evidence type="ECO:0000256" key="1">
    <source>
        <dbReference type="ARBA" id="ARBA00022723"/>
    </source>
</evidence>
<evidence type="ECO:0000313" key="4">
    <source>
        <dbReference type="EMBL" id="CAD8282968.1"/>
    </source>
</evidence>
<feature type="domain" description="PDEase" evidence="3">
    <location>
        <begin position="1"/>
        <end position="73"/>
    </location>
</feature>